<sequence length="152" mass="17874">MKIFLTNNDFHEVGFVGPKFTWCNNKKGVDRILERLDRCFLNPVAISSKNWFFVRHLAQVASDHCPILLNFTVQQASKKILRFEDVWASNKASMAVLEKVWRRNYKGNALKILNRKMKKSLKALYFWGKAKMQNLLSLKKELLFQIVELQLK</sequence>
<protein>
    <recommendedName>
        <fullName evidence="3">Threonine dehydratase</fullName>
    </recommendedName>
</protein>
<evidence type="ECO:0000313" key="1">
    <source>
        <dbReference type="EMBL" id="PKU64111.1"/>
    </source>
</evidence>
<organism evidence="1 2">
    <name type="scientific">Dendrobium catenatum</name>
    <dbReference type="NCBI Taxonomy" id="906689"/>
    <lineage>
        <taxon>Eukaryota</taxon>
        <taxon>Viridiplantae</taxon>
        <taxon>Streptophyta</taxon>
        <taxon>Embryophyta</taxon>
        <taxon>Tracheophyta</taxon>
        <taxon>Spermatophyta</taxon>
        <taxon>Magnoliopsida</taxon>
        <taxon>Liliopsida</taxon>
        <taxon>Asparagales</taxon>
        <taxon>Orchidaceae</taxon>
        <taxon>Epidendroideae</taxon>
        <taxon>Malaxideae</taxon>
        <taxon>Dendrobiinae</taxon>
        <taxon>Dendrobium</taxon>
    </lineage>
</organism>
<accession>A0A2I0VL34</accession>
<evidence type="ECO:0008006" key="3">
    <source>
        <dbReference type="Google" id="ProtNLM"/>
    </source>
</evidence>
<reference evidence="1 2" key="2">
    <citation type="journal article" date="2017" name="Nature">
        <title>The Apostasia genome and the evolution of orchids.</title>
        <authorList>
            <person name="Zhang G.Q."/>
            <person name="Liu K.W."/>
            <person name="Li Z."/>
            <person name="Lohaus R."/>
            <person name="Hsiao Y.Y."/>
            <person name="Niu S.C."/>
            <person name="Wang J.Y."/>
            <person name="Lin Y.C."/>
            <person name="Xu Q."/>
            <person name="Chen L.J."/>
            <person name="Yoshida K."/>
            <person name="Fujiwara S."/>
            <person name="Wang Z.W."/>
            <person name="Zhang Y.Q."/>
            <person name="Mitsuda N."/>
            <person name="Wang M."/>
            <person name="Liu G.H."/>
            <person name="Pecoraro L."/>
            <person name="Huang H.X."/>
            <person name="Xiao X.J."/>
            <person name="Lin M."/>
            <person name="Wu X.Y."/>
            <person name="Wu W.L."/>
            <person name="Chen Y.Y."/>
            <person name="Chang S.B."/>
            <person name="Sakamoto S."/>
            <person name="Ohme-Takagi M."/>
            <person name="Yagi M."/>
            <person name="Zeng S.J."/>
            <person name="Shen C.Y."/>
            <person name="Yeh C.M."/>
            <person name="Luo Y.B."/>
            <person name="Tsai W.C."/>
            <person name="Van de Peer Y."/>
            <person name="Liu Z.J."/>
        </authorList>
    </citation>
    <scope>NUCLEOTIDE SEQUENCE [LARGE SCALE GENOMIC DNA]</scope>
    <source>
        <tissue evidence="1">The whole plant</tissue>
    </source>
</reference>
<reference evidence="1 2" key="1">
    <citation type="journal article" date="2016" name="Sci. Rep.">
        <title>The Dendrobium catenatum Lindl. genome sequence provides insights into polysaccharide synthase, floral development and adaptive evolution.</title>
        <authorList>
            <person name="Zhang G.Q."/>
            <person name="Xu Q."/>
            <person name="Bian C."/>
            <person name="Tsai W.C."/>
            <person name="Yeh C.M."/>
            <person name="Liu K.W."/>
            <person name="Yoshida K."/>
            <person name="Zhang L.S."/>
            <person name="Chang S.B."/>
            <person name="Chen F."/>
            <person name="Shi Y."/>
            <person name="Su Y.Y."/>
            <person name="Zhang Y.Q."/>
            <person name="Chen L.J."/>
            <person name="Yin Y."/>
            <person name="Lin M."/>
            <person name="Huang H."/>
            <person name="Deng H."/>
            <person name="Wang Z.W."/>
            <person name="Zhu S.L."/>
            <person name="Zhao X."/>
            <person name="Deng C."/>
            <person name="Niu S.C."/>
            <person name="Huang J."/>
            <person name="Wang M."/>
            <person name="Liu G.H."/>
            <person name="Yang H.J."/>
            <person name="Xiao X.J."/>
            <person name="Hsiao Y.Y."/>
            <person name="Wu W.L."/>
            <person name="Chen Y.Y."/>
            <person name="Mitsuda N."/>
            <person name="Ohme-Takagi M."/>
            <person name="Luo Y.B."/>
            <person name="Van de Peer Y."/>
            <person name="Liu Z.J."/>
        </authorList>
    </citation>
    <scope>NUCLEOTIDE SEQUENCE [LARGE SCALE GENOMIC DNA]</scope>
    <source>
        <tissue evidence="1">The whole plant</tissue>
    </source>
</reference>
<dbReference type="AlphaFoldDB" id="A0A2I0VL34"/>
<evidence type="ECO:0000313" key="2">
    <source>
        <dbReference type="Proteomes" id="UP000233837"/>
    </source>
</evidence>
<gene>
    <name evidence="1" type="ORF">MA16_Dca008017</name>
</gene>
<dbReference type="Proteomes" id="UP000233837">
    <property type="component" value="Unassembled WGS sequence"/>
</dbReference>
<proteinExistence type="predicted"/>
<dbReference type="EMBL" id="KZ503438">
    <property type="protein sequence ID" value="PKU64111.1"/>
    <property type="molecule type" value="Genomic_DNA"/>
</dbReference>
<dbReference type="Gene3D" id="3.60.10.10">
    <property type="entry name" value="Endonuclease/exonuclease/phosphatase"/>
    <property type="match status" value="1"/>
</dbReference>
<dbReference type="PANTHER" id="PTHR33710">
    <property type="entry name" value="BNAC02G09200D PROTEIN"/>
    <property type="match status" value="1"/>
</dbReference>
<dbReference type="SUPFAM" id="SSF56219">
    <property type="entry name" value="DNase I-like"/>
    <property type="match status" value="1"/>
</dbReference>
<name>A0A2I0VL34_9ASPA</name>
<dbReference type="InterPro" id="IPR036691">
    <property type="entry name" value="Endo/exonu/phosph_ase_sf"/>
</dbReference>
<dbReference type="PANTHER" id="PTHR33710:SF71">
    <property type="entry name" value="ENDONUCLEASE_EXONUCLEASE_PHOSPHATASE DOMAIN-CONTAINING PROTEIN"/>
    <property type="match status" value="1"/>
</dbReference>
<keyword evidence="2" id="KW-1185">Reference proteome</keyword>